<protein>
    <recommendedName>
        <fullName evidence="2">Pyruvate carboxyltransferase domain-containing protein</fullName>
    </recommendedName>
</protein>
<feature type="non-terminal residue" evidence="3">
    <location>
        <position position="1"/>
    </location>
</feature>
<sequence>SPFDAMVRKVGYPGELMEWHGHNDFHKALINPATAWLYGCSTCNGTLLGIGERTGNTPIEAMVIEAGQLRGQDPRIDYQVITEIGEYYRQRIGYHIPGNYPLVGREFNTTRAGIHADGLLKSEEIYSAFDTGGILASPPGVAITDKSGAAGIKHWIQANYNLDVPKDDTRLQALRMTVEAEYEAGRTTTISDEEMDRWYLLAFAHI</sequence>
<name>X0TVZ8_9ZZZZ</name>
<evidence type="ECO:0000256" key="1">
    <source>
        <dbReference type="ARBA" id="ARBA00022679"/>
    </source>
</evidence>
<organism evidence="3">
    <name type="scientific">marine sediment metagenome</name>
    <dbReference type="NCBI Taxonomy" id="412755"/>
    <lineage>
        <taxon>unclassified sequences</taxon>
        <taxon>metagenomes</taxon>
        <taxon>ecological metagenomes</taxon>
    </lineage>
</organism>
<dbReference type="PROSITE" id="PS50991">
    <property type="entry name" value="PYR_CT"/>
    <property type="match status" value="1"/>
</dbReference>
<comment type="caution">
    <text evidence="3">The sequence shown here is derived from an EMBL/GenBank/DDBJ whole genome shotgun (WGS) entry which is preliminary data.</text>
</comment>
<dbReference type="PANTHER" id="PTHR42880">
    <property type="entry name" value="HOMOCITRATE SYNTHASE"/>
    <property type="match status" value="1"/>
</dbReference>
<dbReference type="EMBL" id="BARS01000632">
    <property type="protein sequence ID" value="GAF80295.1"/>
    <property type="molecule type" value="Genomic_DNA"/>
</dbReference>
<keyword evidence="1" id="KW-0808">Transferase</keyword>
<feature type="domain" description="Pyruvate carboxyltransferase" evidence="2">
    <location>
        <begin position="1"/>
        <end position="82"/>
    </location>
</feature>
<dbReference type="SUPFAM" id="SSF51569">
    <property type="entry name" value="Aldolase"/>
    <property type="match status" value="1"/>
</dbReference>
<evidence type="ECO:0000313" key="3">
    <source>
        <dbReference type="EMBL" id="GAF80295.1"/>
    </source>
</evidence>
<reference evidence="3" key="1">
    <citation type="journal article" date="2014" name="Front. Microbiol.">
        <title>High frequency of phylogenetically diverse reductive dehalogenase-homologous genes in deep subseafloor sedimentary metagenomes.</title>
        <authorList>
            <person name="Kawai M."/>
            <person name="Futagami T."/>
            <person name="Toyoda A."/>
            <person name="Takaki Y."/>
            <person name="Nishi S."/>
            <person name="Hori S."/>
            <person name="Arai W."/>
            <person name="Tsubouchi T."/>
            <person name="Morono Y."/>
            <person name="Uchiyama I."/>
            <person name="Ito T."/>
            <person name="Fujiyama A."/>
            <person name="Inagaki F."/>
            <person name="Takami H."/>
        </authorList>
    </citation>
    <scope>NUCLEOTIDE SEQUENCE</scope>
    <source>
        <strain evidence="3">Expedition CK06-06</strain>
    </source>
</reference>
<gene>
    <name evidence="3" type="ORF">S01H1_01457</name>
</gene>
<dbReference type="InterPro" id="IPR000891">
    <property type="entry name" value="PYR_CT"/>
</dbReference>
<evidence type="ECO:0000259" key="2">
    <source>
        <dbReference type="PROSITE" id="PS50991"/>
    </source>
</evidence>
<dbReference type="GO" id="GO:0016740">
    <property type="term" value="F:transferase activity"/>
    <property type="evidence" value="ECO:0007669"/>
    <property type="project" value="UniProtKB-KW"/>
</dbReference>
<dbReference type="InterPro" id="IPR013785">
    <property type="entry name" value="Aldolase_TIM"/>
</dbReference>
<dbReference type="AlphaFoldDB" id="X0TVZ8"/>
<dbReference type="Pfam" id="PF00682">
    <property type="entry name" value="HMGL-like"/>
    <property type="match status" value="1"/>
</dbReference>
<accession>X0TVZ8</accession>
<proteinExistence type="predicted"/>
<dbReference type="PANTHER" id="PTHR42880:SF1">
    <property type="entry name" value="ISOPROPYLMALATE_HOMOCITRATE_CITRAMALATE SYNTHASE FAMILY PROTEIN"/>
    <property type="match status" value="1"/>
</dbReference>
<dbReference type="Gene3D" id="3.20.20.70">
    <property type="entry name" value="Aldolase class I"/>
    <property type="match status" value="1"/>
</dbReference>